<sequence>MTIHARIFVNGNTVICEARSISRVGVPSTVILHTQNDQLGVSNILPIYPLFPEVLNFKEAGSLFGEKFGIKVTASDEDLQGRPM</sequence>
<gene>
    <name evidence="1" type="ORF">RIF29_19097</name>
</gene>
<organism evidence="1 2">
    <name type="scientific">Crotalaria pallida</name>
    <name type="common">Smooth rattlebox</name>
    <name type="synonym">Crotalaria striata</name>
    <dbReference type="NCBI Taxonomy" id="3830"/>
    <lineage>
        <taxon>Eukaryota</taxon>
        <taxon>Viridiplantae</taxon>
        <taxon>Streptophyta</taxon>
        <taxon>Embryophyta</taxon>
        <taxon>Tracheophyta</taxon>
        <taxon>Spermatophyta</taxon>
        <taxon>Magnoliopsida</taxon>
        <taxon>eudicotyledons</taxon>
        <taxon>Gunneridae</taxon>
        <taxon>Pentapetalae</taxon>
        <taxon>rosids</taxon>
        <taxon>fabids</taxon>
        <taxon>Fabales</taxon>
        <taxon>Fabaceae</taxon>
        <taxon>Papilionoideae</taxon>
        <taxon>50 kb inversion clade</taxon>
        <taxon>genistoids sensu lato</taxon>
        <taxon>core genistoids</taxon>
        <taxon>Crotalarieae</taxon>
        <taxon>Crotalaria</taxon>
    </lineage>
</organism>
<accession>A0AAN9I3V1</accession>
<evidence type="ECO:0000313" key="1">
    <source>
        <dbReference type="EMBL" id="KAK7266453.1"/>
    </source>
</evidence>
<proteinExistence type="predicted"/>
<dbReference type="AlphaFoldDB" id="A0AAN9I3V1"/>
<reference evidence="1 2" key="1">
    <citation type="submission" date="2024-01" db="EMBL/GenBank/DDBJ databases">
        <title>The genomes of 5 underutilized Papilionoideae crops provide insights into root nodulation and disease resistanc.</title>
        <authorList>
            <person name="Yuan L."/>
        </authorList>
    </citation>
    <scope>NUCLEOTIDE SEQUENCE [LARGE SCALE GENOMIC DNA]</scope>
    <source>
        <strain evidence="1">ZHUSHIDOU_FW_LH</strain>
        <tissue evidence="1">Leaf</tissue>
    </source>
</reference>
<comment type="caution">
    <text evidence="1">The sequence shown here is derived from an EMBL/GenBank/DDBJ whole genome shotgun (WGS) entry which is preliminary data.</text>
</comment>
<dbReference type="Proteomes" id="UP001372338">
    <property type="component" value="Unassembled WGS sequence"/>
</dbReference>
<evidence type="ECO:0000313" key="2">
    <source>
        <dbReference type="Proteomes" id="UP001372338"/>
    </source>
</evidence>
<keyword evidence="2" id="KW-1185">Reference proteome</keyword>
<name>A0AAN9I3V1_CROPI</name>
<dbReference type="EMBL" id="JAYWIO010000004">
    <property type="protein sequence ID" value="KAK7266453.1"/>
    <property type="molecule type" value="Genomic_DNA"/>
</dbReference>
<protein>
    <submittedName>
        <fullName evidence="1">Uncharacterized protein</fullName>
    </submittedName>
</protein>